<evidence type="ECO:0000313" key="2">
    <source>
        <dbReference type="Proteomes" id="UP001254848"/>
    </source>
</evidence>
<sequence>MTRYLKDTIQDLPPLPVDGLTQEQMNRAKKTVAITVEVDGQKYKEEYDTTRGFVLFIDREDTDGVPVTQNRALATDLMMIKSLISIMTMMENSFPMFGLLSSEIRKALLRRS</sequence>
<accession>A0ABU3NWE6</accession>
<name>A0ABU3NWE6_9FIRM</name>
<comment type="caution">
    <text evidence="1">The sequence shown here is derived from an EMBL/GenBank/DDBJ whole genome shotgun (WGS) entry which is preliminary data.</text>
</comment>
<evidence type="ECO:0000313" key="1">
    <source>
        <dbReference type="EMBL" id="MDT8901137.1"/>
    </source>
</evidence>
<dbReference type="EMBL" id="JAUOZS010000001">
    <property type="protein sequence ID" value="MDT8901137.1"/>
    <property type="molecule type" value="Genomic_DNA"/>
</dbReference>
<reference evidence="1 2" key="1">
    <citation type="submission" date="2023-07" db="EMBL/GenBank/DDBJ databases">
        <title>The novel representative of Negativicutes class, Anaeroselena agilis gen. nov. sp. nov.</title>
        <authorList>
            <person name="Prokofeva M.I."/>
            <person name="Elcheninov A.G."/>
            <person name="Klyukina A."/>
            <person name="Kublanov I.V."/>
            <person name="Frolov E.N."/>
            <person name="Podosokorskaya O.A."/>
        </authorList>
    </citation>
    <scope>NUCLEOTIDE SEQUENCE [LARGE SCALE GENOMIC DNA]</scope>
    <source>
        <strain evidence="1 2">4137-cl</strain>
    </source>
</reference>
<proteinExistence type="predicted"/>
<organism evidence="1 2">
    <name type="scientific">Anaeroselena agilis</name>
    <dbReference type="NCBI Taxonomy" id="3063788"/>
    <lineage>
        <taxon>Bacteria</taxon>
        <taxon>Bacillati</taxon>
        <taxon>Bacillota</taxon>
        <taxon>Negativicutes</taxon>
        <taxon>Acetonemataceae</taxon>
        <taxon>Anaeroselena</taxon>
    </lineage>
</organism>
<dbReference type="RefSeq" id="WP_413779661.1">
    <property type="nucleotide sequence ID" value="NZ_JAUOZS010000001.1"/>
</dbReference>
<keyword evidence="2" id="KW-1185">Reference proteome</keyword>
<gene>
    <name evidence="1" type="ORF">Q4T40_07800</name>
</gene>
<protein>
    <submittedName>
        <fullName evidence="1">Uncharacterized protein</fullName>
    </submittedName>
</protein>
<dbReference type="Proteomes" id="UP001254848">
    <property type="component" value="Unassembled WGS sequence"/>
</dbReference>